<evidence type="ECO:0000313" key="1">
    <source>
        <dbReference type="EMBL" id="KAG8236039.1"/>
    </source>
</evidence>
<dbReference type="GO" id="GO:0005737">
    <property type="term" value="C:cytoplasm"/>
    <property type="evidence" value="ECO:0007669"/>
    <property type="project" value="TreeGrafter"/>
</dbReference>
<sequence length="173" mass="20028">MSEAKDASAETEDTKKEVADLELEAKMDSKEIAEVCKMKTWNAISSSGATYWTQNWRKSLCTCPKCKDLYEVEKVSFLLDKDDPVQVYEEEGKAKDSASQYEEGLRALSSLGHVQKVDAIQEYNMMQTHLKNYLKKFAESKKVVREEDIREFFSEMESRKKQRADVHVPHFCH</sequence>
<gene>
    <name evidence="1" type="ORF">J437_LFUL015417</name>
</gene>
<dbReference type="Proteomes" id="UP000792457">
    <property type="component" value="Unassembled WGS sequence"/>
</dbReference>
<evidence type="ECO:0000313" key="2">
    <source>
        <dbReference type="Proteomes" id="UP000792457"/>
    </source>
</evidence>
<reference evidence="1" key="2">
    <citation type="submission" date="2017-10" db="EMBL/GenBank/DDBJ databases">
        <title>Ladona fulva Genome sequencing and assembly.</title>
        <authorList>
            <person name="Murali S."/>
            <person name="Richards S."/>
            <person name="Bandaranaike D."/>
            <person name="Bellair M."/>
            <person name="Blankenburg K."/>
            <person name="Chao H."/>
            <person name="Dinh H."/>
            <person name="Doddapaneni H."/>
            <person name="Dugan-Rocha S."/>
            <person name="Elkadiri S."/>
            <person name="Gnanaolivu R."/>
            <person name="Hernandez B."/>
            <person name="Skinner E."/>
            <person name="Javaid M."/>
            <person name="Lee S."/>
            <person name="Li M."/>
            <person name="Ming W."/>
            <person name="Munidasa M."/>
            <person name="Muniz J."/>
            <person name="Nguyen L."/>
            <person name="Hughes D."/>
            <person name="Osuji N."/>
            <person name="Pu L.-L."/>
            <person name="Puazo M."/>
            <person name="Qu C."/>
            <person name="Quiroz J."/>
            <person name="Raj R."/>
            <person name="Weissenberger G."/>
            <person name="Xin Y."/>
            <person name="Zou X."/>
            <person name="Han Y."/>
            <person name="Worley K."/>
            <person name="Muzny D."/>
            <person name="Gibbs R."/>
        </authorList>
    </citation>
    <scope>NUCLEOTIDE SEQUENCE</scope>
    <source>
        <strain evidence="1">Sampled in the wild</strain>
    </source>
</reference>
<dbReference type="GO" id="GO:0061630">
    <property type="term" value="F:ubiquitin protein ligase activity"/>
    <property type="evidence" value="ECO:0007669"/>
    <property type="project" value="InterPro"/>
</dbReference>
<dbReference type="EMBL" id="KZ308979">
    <property type="protein sequence ID" value="KAG8236039.1"/>
    <property type="molecule type" value="Genomic_DNA"/>
</dbReference>
<comment type="caution">
    <text evidence="1">The sequence shown here is derived from an EMBL/GenBank/DDBJ whole genome shotgun (WGS) entry which is preliminary data.</text>
</comment>
<reference evidence="1" key="1">
    <citation type="submission" date="2013-04" db="EMBL/GenBank/DDBJ databases">
        <authorList>
            <person name="Qu J."/>
            <person name="Murali S.C."/>
            <person name="Bandaranaike D."/>
            <person name="Bellair M."/>
            <person name="Blankenburg K."/>
            <person name="Chao H."/>
            <person name="Dinh H."/>
            <person name="Doddapaneni H."/>
            <person name="Downs B."/>
            <person name="Dugan-Rocha S."/>
            <person name="Elkadiri S."/>
            <person name="Gnanaolivu R.D."/>
            <person name="Hernandez B."/>
            <person name="Javaid M."/>
            <person name="Jayaseelan J.C."/>
            <person name="Lee S."/>
            <person name="Li M."/>
            <person name="Ming W."/>
            <person name="Munidasa M."/>
            <person name="Muniz J."/>
            <person name="Nguyen L."/>
            <person name="Ongeri F."/>
            <person name="Osuji N."/>
            <person name="Pu L.-L."/>
            <person name="Puazo M."/>
            <person name="Qu C."/>
            <person name="Quiroz J."/>
            <person name="Raj R."/>
            <person name="Weissenberger G."/>
            <person name="Xin Y."/>
            <person name="Zou X."/>
            <person name="Han Y."/>
            <person name="Richards S."/>
            <person name="Worley K."/>
            <person name="Muzny D."/>
            <person name="Gibbs R."/>
        </authorList>
    </citation>
    <scope>NUCLEOTIDE SEQUENCE</scope>
    <source>
        <strain evidence="1">Sampled in the wild</strain>
    </source>
</reference>
<dbReference type="GO" id="GO:0008270">
    <property type="term" value="F:zinc ion binding"/>
    <property type="evidence" value="ECO:0007669"/>
    <property type="project" value="InterPro"/>
</dbReference>
<protein>
    <recommendedName>
        <fullName evidence="3">E3 ubiquitin-protein ligase UBR7</fullName>
    </recommendedName>
</protein>
<evidence type="ECO:0008006" key="3">
    <source>
        <dbReference type="Google" id="ProtNLM"/>
    </source>
</evidence>
<organism evidence="1 2">
    <name type="scientific">Ladona fulva</name>
    <name type="common">Scarce chaser dragonfly</name>
    <name type="synonym">Libellula fulva</name>
    <dbReference type="NCBI Taxonomy" id="123851"/>
    <lineage>
        <taxon>Eukaryota</taxon>
        <taxon>Metazoa</taxon>
        <taxon>Ecdysozoa</taxon>
        <taxon>Arthropoda</taxon>
        <taxon>Hexapoda</taxon>
        <taxon>Insecta</taxon>
        <taxon>Pterygota</taxon>
        <taxon>Palaeoptera</taxon>
        <taxon>Odonata</taxon>
        <taxon>Epiprocta</taxon>
        <taxon>Anisoptera</taxon>
        <taxon>Libelluloidea</taxon>
        <taxon>Libellulidae</taxon>
        <taxon>Ladona</taxon>
    </lineage>
</organism>
<proteinExistence type="predicted"/>
<dbReference type="AlphaFoldDB" id="A0A8K0KKN2"/>
<dbReference type="OrthoDB" id="10262564at2759"/>
<dbReference type="PANTHER" id="PTHR13513">
    <property type="entry name" value="E3 UBIQUITIN-PROTEIN LIGASE UBR7"/>
    <property type="match status" value="1"/>
</dbReference>
<dbReference type="InterPro" id="IPR040204">
    <property type="entry name" value="UBR7"/>
</dbReference>
<name>A0A8K0KKN2_LADFU</name>
<accession>A0A8K0KKN2</accession>
<keyword evidence="2" id="KW-1185">Reference proteome</keyword>
<dbReference type="PANTHER" id="PTHR13513:SF9">
    <property type="entry name" value="E3 UBIQUITIN-PROTEIN LIGASE UBR7-RELATED"/>
    <property type="match status" value="1"/>
</dbReference>